<dbReference type="Pfam" id="PF00491">
    <property type="entry name" value="Arginase"/>
    <property type="match status" value="1"/>
</dbReference>
<dbReference type="CDD" id="cd09989">
    <property type="entry name" value="Arginase"/>
    <property type="match status" value="1"/>
</dbReference>
<comment type="cofactor">
    <cofactor evidence="10 13">
        <name>Mn(2+)</name>
        <dbReference type="ChEBI" id="CHEBI:29035"/>
    </cofactor>
    <text evidence="10 13">Binds 2 manganese ions per subunit.</text>
</comment>
<dbReference type="PANTHER" id="PTHR43782:SF3">
    <property type="entry name" value="ARGINASE"/>
    <property type="match status" value="1"/>
</dbReference>
<evidence type="ECO:0000256" key="8">
    <source>
        <dbReference type="ARBA" id="ARBA00047391"/>
    </source>
</evidence>
<dbReference type="Gene3D" id="3.40.800.10">
    <property type="entry name" value="Ureohydrolase domain"/>
    <property type="match status" value="1"/>
</dbReference>
<dbReference type="EC" id="3.5.3.1" evidence="2 9"/>
<dbReference type="EMBL" id="QPJD01000005">
    <property type="protein sequence ID" value="RCW49093.1"/>
    <property type="molecule type" value="Genomic_DNA"/>
</dbReference>
<dbReference type="PROSITE" id="PS01053">
    <property type="entry name" value="ARGINASE_1"/>
    <property type="match status" value="1"/>
</dbReference>
<feature type="binding site" evidence="10">
    <location>
        <position position="125"/>
    </location>
    <ligand>
        <name>Mn(2+)</name>
        <dbReference type="ChEBI" id="CHEBI:29035"/>
        <label>1</label>
    </ligand>
</feature>
<feature type="binding site" evidence="10">
    <location>
        <position position="229"/>
    </location>
    <ligand>
        <name>Mn(2+)</name>
        <dbReference type="ChEBI" id="CHEBI:29035"/>
        <label>1</label>
    </ligand>
</feature>
<dbReference type="NCBIfam" id="TIGR01229">
    <property type="entry name" value="rocF_arginase"/>
    <property type="match status" value="1"/>
</dbReference>
<evidence type="ECO:0000256" key="5">
    <source>
        <dbReference type="ARBA" id="ARBA00022723"/>
    </source>
</evidence>
<accession>A0A368W5S8</accession>
<evidence type="ECO:0000256" key="1">
    <source>
        <dbReference type="ARBA" id="ARBA00005098"/>
    </source>
</evidence>
<dbReference type="GO" id="GO:0004053">
    <property type="term" value="F:arginase activity"/>
    <property type="evidence" value="ECO:0007669"/>
    <property type="project" value="UniProtKB-UniRule"/>
</dbReference>
<dbReference type="InterPro" id="IPR006035">
    <property type="entry name" value="Ureohydrolase"/>
</dbReference>
<dbReference type="GO" id="GO:0000050">
    <property type="term" value="P:urea cycle"/>
    <property type="evidence" value="ECO:0007669"/>
    <property type="project" value="UniProtKB-UniPathway"/>
</dbReference>
<protein>
    <recommendedName>
        <fullName evidence="3 9">Arginase</fullName>
        <ecNumber evidence="2 9">3.5.3.1</ecNumber>
    </recommendedName>
</protein>
<keyword evidence="4 13" id="KW-0056">Arginine metabolism</keyword>
<comment type="similarity">
    <text evidence="11 12">Belongs to the arginase family.</text>
</comment>
<evidence type="ECO:0000313" key="14">
    <source>
        <dbReference type="EMBL" id="RCW49093.1"/>
    </source>
</evidence>
<dbReference type="InterPro" id="IPR020855">
    <property type="entry name" value="Ureohydrolase_Mn_BS"/>
</dbReference>
<evidence type="ECO:0000256" key="9">
    <source>
        <dbReference type="NCBIfam" id="TIGR01229"/>
    </source>
</evidence>
<feature type="binding site" evidence="10">
    <location>
        <position position="123"/>
    </location>
    <ligand>
        <name>Mn(2+)</name>
        <dbReference type="ChEBI" id="CHEBI:29035"/>
        <label>1</label>
    </ligand>
</feature>
<comment type="catalytic activity">
    <reaction evidence="8 13">
        <text>L-arginine + H2O = urea + L-ornithine</text>
        <dbReference type="Rhea" id="RHEA:20569"/>
        <dbReference type="ChEBI" id="CHEBI:15377"/>
        <dbReference type="ChEBI" id="CHEBI:16199"/>
        <dbReference type="ChEBI" id="CHEBI:32682"/>
        <dbReference type="ChEBI" id="CHEBI:46911"/>
        <dbReference type="EC" id="3.5.3.1"/>
    </reaction>
</comment>
<evidence type="ECO:0000256" key="13">
    <source>
        <dbReference type="RuleBase" id="RU361159"/>
    </source>
</evidence>
<gene>
    <name evidence="14" type="ORF">DFP97_105278</name>
</gene>
<keyword evidence="6 12" id="KW-0378">Hydrolase</keyword>
<evidence type="ECO:0000256" key="6">
    <source>
        <dbReference type="ARBA" id="ARBA00022801"/>
    </source>
</evidence>
<dbReference type="FunFam" id="3.40.800.10:FF:000012">
    <property type="entry name" value="Arginase"/>
    <property type="match status" value="1"/>
</dbReference>
<evidence type="ECO:0000256" key="4">
    <source>
        <dbReference type="ARBA" id="ARBA00022503"/>
    </source>
</evidence>
<evidence type="ECO:0000256" key="12">
    <source>
        <dbReference type="RuleBase" id="RU003684"/>
    </source>
</evidence>
<dbReference type="UniPathway" id="UPA00158">
    <property type="reaction ID" value="UER00270"/>
</dbReference>
<evidence type="ECO:0000256" key="2">
    <source>
        <dbReference type="ARBA" id="ARBA00012168"/>
    </source>
</evidence>
<dbReference type="PRINTS" id="PR00116">
    <property type="entry name" value="ARGINASE"/>
</dbReference>
<evidence type="ECO:0000256" key="7">
    <source>
        <dbReference type="ARBA" id="ARBA00023211"/>
    </source>
</evidence>
<evidence type="ECO:0000256" key="3">
    <source>
        <dbReference type="ARBA" id="ARBA00018123"/>
    </source>
</evidence>
<evidence type="ECO:0000256" key="11">
    <source>
        <dbReference type="PROSITE-ProRule" id="PRU00742"/>
    </source>
</evidence>
<dbReference type="RefSeq" id="WP_425453511.1">
    <property type="nucleotide sequence ID" value="NZ_QPJD01000005.1"/>
</dbReference>
<evidence type="ECO:0000313" key="15">
    <source>
        <dbReference type="Proteomes" id="UP000252415"/>
    </source>
</evidence>
<dbReference type="PANTHER" id="PTHR43782">
    <property type="entry name" value="ARGINASE"/>
    <property type="match status" value="1"/>
</dbReference>
<organism evidence="14 15">
    <name type="scientific">Paenibacillus prosopidis</name>
    <dbReference type="NCBI Taxonomy" id="630520"/>
    <lineage>
        <taxon>Bacteria</taxon>
        <taxon>Bacillati</taxon>
        <taxon>Bacillota</taxon>
        <taxon>Bacilli</taxon>
        <taxon>Bacillales</taxon>
        <taxon>Paenibacillaceae</taxon>
        <taxon>Paenibacillus</taxon>
    </lineage>
</organism>
<proteinExistence type="inferred from homology"/>
<keyword evidence="7 10" id="KW-0464">Manganese</keyword>
<reference evidence="14 15" key="1">
    <citation type="submission" date="2018-07" db="EMBL/GenBank/DDBJ databases">
        <title>Genomic Encyclopedia of Type Strains, Phase III (KMG-III): the genomes of soil and plant-associated and newly described type strains.</title>
        <authorList>
            <person name="Whitman W."/>
        </authorList>
    </citation>
    <scope>NUCLEOTIDE SEQUENCE [LARGE SCALE GENOMIC DNA]</scope>
    <source>
        <strain evidence="14 15">CECT 7506</strain>
    </source>
</reference>
<keyword evidence="15" id="KW-1185">Reference proteome</keyword>
<feature type="binding site" evidence="10">
    <location>
        <position position="100"/>
    </location>
    <ligand>
        <name>Mn(2+)</name>
        <dbReference type="ChEBI" id="CHEBI:29035"/>
        <label>1</label>
    </ligand>
</feature>
<comment type="caution">
    <text evidence="14">The sequence shown here is derived from an EMBL/GenBank/DDBJ whole genome shotgun (WGS) entry which is preliminary data.</text>
</comment>
<sequence>MMNQSVAIVSVPFGNGAGTSGAELGPAHILNNAGLPLKLNAMNITYQISKEIIVPSQLPPIQTTNAKYLAEVLELSGQLADRVSQLVAQGTFPLVLGGDHSISIGTVAGLAEHYANLGVIWFDAHSDLNTEETSPSGNIHGMSLGISLGRGIPLLTGLRGICPKIKPEHVAIIGARSLDPGEKAYIRSLGMACYTMHDIDRLGIARVMDKVIQHLRQVTDGVHVSFDIDSVDPKEAPGTGTPVKGGLSYREAHLALELLFQSDLVTSAEFVEVNPSLDKHNKTAKLAVELIGSLLGEQIL</sequence>
<dbReference type="PROSITE" id="PS51409">
    <property type="entry name" value="ARGINASE_2"/>
    <property type="match status" value="1"/>
</dbReference>
<feature type="binding site" evidence="10">
    <location>
        <position position="227"/>
    </location>
    <ligand>
        <name>Mn(2+)</name>
        <dbReference type="ChEBI" id="CHEBI:29035"/>
        <label>1</label>
    </ligand>
</feature>
<dbReference type="GO" id="GO:0006525">
    <property type="term" value="P:arginine metabolic process"/>
    <property type="evidence" value="ECO:0007669"/>
    <property type="project" value="UniProtKB-KW"/>
</dbReference>
<feature type="binding site" evidence="10">
    <location>
        <position position="127"/>
    </location>
    <ligand>
        <name>Mn(2+)</name>
        <dbReference type="ChEBI" id="CHEBI:29035"/>
        <label>1</label>
    </ligand>
</feature>
<evidence type="ECO:0000256" key="10">
    <source>
        <dbReference type="PIRSR" id="PIRSR036979-1"/>
    </source>
</evidence>
<name>A0A368W5S8_9BACL</name>
<dbReference type="AlphaFoldDB" id="A0A368W5S8"/>
<keyword evidence="5 10" id="KW-0479">Metal-binding</keyword>
<dbReference type="SUPFAM" id="SSF52768">
    <property type="entry name" value="Arginase/deacetylase"/>
    <property type="match status" value="1"/>
</dbReference>
<comment type="pathway">
    <text evidence="1">Nitrogen metabolism; urea cycle; L-ornithine and urea from L-arginine: step 1/1.</text>
</comment>
<dbReference type="GO" id="GO:0005737">
    <property type="term" value="C:cytoplasm"/>
    <property type="evidence" value="ECO:0007669"/>
    <property type="project" value="TreeGrafter"/>
</dbReference>
<dbReference type="GO" id="GO:0030145">
    <property type="term" value="F:manganese ion binding"/>
    <property type="evidence" value="ECO:0007669"/>
    <property type="project" value="TreeGrafter"/>
</dbReference>
<dbReference type="InterPro" id="IPR014033">
    <property type="entry name" value="Arginase"/>
</dbReference>
<dbReference type="InterPro" id="IPR023696">
    <property type="entry name" value="Ureohydrolase_dom_sf"/>
</dbReference>
<dbReference type="PIRSF" id="PIRSF036979">
    <property type="entry name" value="Arginase"/>
    <property type="match status" value="1"/>
</dbReference>
<dbReference type="Proteomes" id="UP000252415">
    <property type="component" value="Unassembled WGS sequence"/>
</dbReference>